<dbReference type="AlphaFoldDB" id="A0A0D0I7Q2"/>
<reference evidence="1 2" key="1">
    <citation type="submission" date="2015-01" db="EMBL/GenBank/DDBJ databases">
        <title>Comparative genomics of non-oral Prevotella species.</title>
        <authorList>
            <person name="Accetto T."/>
            <person name="Nograsek B."/>
            <person name="Avgustin G."/>
        </authorList>
    </citation>
    <scope>NUCLEOTIDE SEQUENCE [LARGE SCALE GENOMIC DNA]</scope>
    <source>
        <strain evidence="1 2">P5-119</strain>
    </source>
</reference>
<dbReference type="Proteomes" id="UP000032046">
    <property type="component" value="Unassembled WGS sequence"/>
</dbReference>
<dbReference type="EMBL" id="JXQK01000023">
    <property type="protein sequence ID" value="KIP64326.1"/>
    <property type="molecule type" value="Genomic_DNA"/>
</dbReference>
<proteinExistence type="predicted"/>
<evidence type="ECO:0000313" key="2">
    <source>
        <dbReference type="Proteomes" id="UP000032046"/>
    </source>
</evidence>
<protein>
    <recommendedName>
        <fullName evidence="3">PIN domain-containing protein</fullName>
    </recommendedName>
</protein>
<dbReference type="RefSeq" id="WP_042517789.1">
    <property type="nucleotide sequence ID" value="NZ_JXQK01000023.1"/>
</dbReference>
<keyword evidence="2" id="KW-1185">Reference proteome</keyword>
<sequence>MLKIYFDWNCITHSKNIYSYILNIAEECGDRFIFPFSNAHIRDLLVSHKEGNEYYDSDINLLKRICGKHYLLFENGQMMPKFATPNEVIDVSGDTLEIIQNFEFISPEMYSSIKDEIRKLLPPQIYKTIQGADSKDVISIIDEYISKDLPTHNLESLLSAYQPNIGQIINAESRFKTMCMALDIFGFRPEKKDKQLMNIDTDASHIFYAGHCDLFVTADSKLRGKAEAMYRKYNYQTRILLPEEFESFINDELKKEYSLIYMSEVIDKYGTPRIEDDGAHYKILPNHILGTFNVCHKIDKFWGYEGETKAGLFRYSFNNTPYLFYTEINHFCNFIESLLQPSEKKAFREVYVNPILSGNYHITSAAKYTINCQALDVTIKVLSDPEAPVPAPMMLFVHGDRFEELYNQLLAKGKAG</sequence>
<evidence type="ECO:0008006" key="3">
    <source>
        <dbReference type="Google" id="ProtNLM"/>
    </source>
</evidence>
<dbReference type="STRING" id="1602171.ST44_02460"/>
<name>A0A0D0I7Q2_9BACT</name>
<organism evidence="1 2">
    <name type="scientific">Prevotella pectinovora</name>
    <dbReference type="NCBI Taxonomy" id="1602169"/>
    <lineage>
        <taxon>Bacteria</taxon>
        <taxon>Pseudomonadati</taxon>
        <taxon>Bacteroidota</taxon>
        <taxon>Bacteroidia</taxon>
        <taxon>Bacteroidales</taxon>
        <taxon>Prevotellaceae</taxon>
        <taxon>Prevotella</taxon>
    </lineage>
</organism>
<gene>
    <name evidence="1" type="ORF">ST44_02460</name>
</gene>
<evidence type="ECO:0000313" key="1">
    <source>
        <dbReference type="EMBL" id="KIP64326.1"/>
    </source>
</evidence>
<accession>A0A0D0I7Q2</accession>
<comment type="caution">
    <text evidence="1">The sequence shown here is derived from an EMBL/GenBank/DDBJ whole genome shotgun (WGS) entry which is preliminary data.</text>
</comment>